<accession>U9TVN6</accession>
<dbReference type="AlphaFoldDB" id="U9TVN6"/>
<name>U9TVN6_RHIID</name>
<dbReference type="HOGENOM" id="CLU_2980238_0_0_1"/>
<dbReference type="EMBL" id="KI285131">
    <property type="protein sequence ID" value="ESA12244.1"/>
    <property type="molecule type" value="Genomic_DNA"/>
</dbReference>
<organism evidence="2">
    <name type="scientific">Rhizophagus irregularis (strain DAOM 181602 / DAOM 197198 / MUCL 43194)</name>
    <name type="common">Arbuscular mycorrhizal fungus</name>
    <name type="synonym">Glomus intraradices</name>
    <dbReference type="NCBI Taxonomy" id="747089"/>
    <lineage>
        <taxon>Eukaryota</taxon>
        <taxon>Fungi</taxon>
        <taxon>Fungi incertae sedis</taxon>
        <taxon>Mucoromycota</taxon>
        <taxon>Glomeromycotina</taxon>
        <taxon>Glomeromycetes</taxon>
        <taxon>Glomerales</taxon>
        <taxon>Glomeraceae</taxon>
        <taxon>Rhizophagus</taxon>
    </lineage>
</organism>
<feature type="compositionally biased region" description="Polar residues" evidence="1">
    <location>
        <begin position="30"/>
        <end position="43"/>
    </location>
</feature>
<protein>
    <submittedName>
        <fullName evidence="2">Uncharacterized protein</fullName>
    </submittedName>
</protein>
<sequence>MASIPKGATARTKRHDVNQVKLSAKPPEQDNATYGVQNKNGETTLREVSPEPKKQKQT</sequence>
<evidence type="ECO:0000256" key="1">
    <source>
        <dbReference type="SAM" id="MobiDB-lite"/>
    </source>
</evidence>
<feature type="compositionally biased region" description="Basic and acidic residues" evidence="1">
    <location>
        <begin position="44"/>
        <end position="58"/>
    </location>
</feature>
<reference evidence="2" key="1">
    <citation type="submission" date="2013-07" db="EMBL/GenBank/DDBJ databases">
        <title>The genome of an arbuscular mycorrhizal fungus provides insights into the evolution of the oldest plant symbiosis.</title>
        <authorList>
            <consortium name="DOE Joint Genome Institute"/>
            <person name="Tisserant E."/>
            <person name="Malbreil M."/>
            <person name="Kuo A."/>
            <person name="Kohler A."/>
            <person name="Symeonidi A."/>
            <person name="Balestrini R."/>
            <person name="Charron P."/>
            <person name="Duensing N."/>
            <person name="Frei-dit-Frey N."/>
            <person name="Gianinazzi-Pearson V."/>
            <person name="Gilbert B."/>
            <person name="Handa Y."/>
            <person name="Hijri M."/>
            <person name="Kaul R."/>
            <person name="Kawaguchi M."/>
            <person name="Krajinski F."/>
            <person name="Lammers P."/>
            <person name="Lapierre D."/>
            <person name="Masclaux F.G."/>
            <person name="Murat C."/>
            <person name="Morin E."/>
            <person name="Ndikumana S."/>
            <person name="Pagni M."/>
            <person name="Petitpierre D."/>
            <person name="Requena N."/>
            <person name="Rosikiewicz P."/>
            <person name="Riley R."/>
            <person name="Saito K."/>
            <person name="San Clemente H."/>
            <person name="Shapiro H."/>
            <person name="van Tuinen D."/>
            <person name="Becard G."/>
            <person name="Bonfante P."/>
            <person name="Paszkowski U."/>
            <person name="Shachar-Hill Y."/>
            <person name="Young J.P."/>
            <person name="Sanders I.R."/>
            <person name="Henrissat B."/>
            <person name="Rensing S.A."/>
            <person name="Grigoriev I.V."/>
            <person name="Corradi N."/>
            <person name="Roux C."/>
            <person name="Martin F."/>
        </authorList>
    </citation>
    <scope>NUCLEOTIDE SEQUENCE</scope>
    <source>
        <strain evidence="2">DAOM 197198</strain>
    </source>
</reference>
<proteinExistence type="predicted"/>
<evidence type="ECO:0000313" key="2">
    <source>
        <dbReference type="EMBL" id="ESA12244.1"/>
    </source>
</evidence>
<feature type="region of interest" description="Disordered" evidence="1">
    <location>
        <begin position="1"/>
        <end position="58"/>
    </location>
</feature>
<gene>
    <name evidence="2" type="ORF">GLOINDRAFT_27359</name>
</gene>